<comment type="caution">
    <text evidence="1">The sequence shown here is derived from an EMBL/GenBank/DDBJ whole genome shotgun (WGS) entry which is preliminary data.</text>
</comment>
<evidence type="ECO:0000313" key="2">
    <source>
        <dbReference type="Proteomes" id="UP001187471"/>
    </source>
</evidence>
<reference evidence="1" key="1">
    <citation type="submission" date="2022-12" db="EMBL/GenBank/DDBJ databases">
        <title>Draft genome assemblies for two species of Escallonia (Escalloniales).</title>
        <authorList>
            <person name="Chanderbali A."/>
            <person name="Dervinis C."/>
            <person name="Anghel I."/>
            <person name="Soltis D."/>
            <person name="Soltis P."/>
            <person name="Zapata F."/>
        </authorList>
    </citation>
    <scope>NUCLEOTIDE SEQUENCE</scope>
    <source>
        <strain evidence="1">UCBG92.1500</strain>
        <tissue evidence="1">Leaf</tissue>
    </source>
</reference>
<dbReference type="EMBL" id="JAVXUO010002855">
    <property type="protein sequence ID" value="KAK2969094.1"/>
    <property type="molecule type" value="Genomic_DNA"/>
</dbReference>
<organism evidence="1 2">
    <name type="scientific">Escallonia rubra</name>
    <dbReference type="NCBI Taxonomy" id="112253"/>
    <lineage>
        <taxon>Eukaryota</taxon>
        <taxon>Viridiplantae</taxon>
        <taxon>Streptophyta</taxon>
        <taxon>Embryophyta</taxon>
        <taxon>Tracheophyta</taxon>
        <taxon>Spermatophyta</taxon>
        <taxon>Magnoliopsida</taxon>
        <taxon>eudicotyledons</taxon>
        <taxon>Gunneridae</taxon>
        <taxon>Pentapetalae</taxon>
        <taxon>asterids</taxon>
        <taxon>campanulids</taxon>
        <taxon>Escalloniales</taxon>
        <taxon>Escalloniaceae</taxon>
        <taxon>Escallonia</taxon>
    </lineage>
</organism>
<sequence>MRKNPQPWSNDHTNVVRRIKLKVKSLPCFCLPIPEAYKIVETDVPDFGYGGCKAAKDALEKDVELAKYVPFLVQAKSCKAYHGVASNRTSNVNRTTSNVKMVPEWSILYRQEAVLDP</sequence>
<proteinExistence type="predicted"/>
<keyword evidence="2" id="KW-1185">Reference proteome</keyword>
<dbReference type="AlphaFoldDB" id="A0AA88QEP5"/>
<protein>
    <submittedName>
        <fullName evidence="1">Uncharacterized protein</fullName>
    </submittedName>
</protein>
<gene>
    <name evidence="1" type="ORF">RJ640_013781</name>
</gene>
<name>A0AA88QEP5_9ASTE</name>
<evidence type="ECO:0000313" key="1">
    <source>
        <dbReference type="EMBL" id="KAK2969094.1"/>
    </source>
</evidence>
<accession>A0AA88QEP5</accession>
<dbReference type="Proteomes" id="UP001187471">
    <property type="component" value="Unassembled WGS sequence"/>
</dbReference>